<dbReference type="EMBL" id="KZ825536">
    <property type="protein sequence ID" value="PYI29157.1"/>
    <property type="molecule type" value="Genomic_DNA"/>
</dbReference>
<gene>
    <name evidence="2" type="ORF">BP00DRAFT_427861</name>
</gene>
<evidence type="ECO:0000313" key="3">
    <source>
        <dbReference type="Proteomes" id="UP000248817"/>
    </source>
</evidence>
<organism evidence="2 3">
    <name type="scientific">Aspergillus indologenus CBS 114.80</name>
    <dbReference type="NCBI Taxonomy" id="1450541"/>
    <lineage>
        <taxon>Eukaryota</taxon>
        <taxon>Fungi</taxon>
        <taxon>Dikarya</taxon>
        <taxon>Ascomycota</taxon>
        <taxon>Pezizomycotina</taxon>
        <taxon>Eurotiomycetes</taxon>
        <taxon>Eurotiomycetidae</taxon>
        <taxon>Eurotiales</taxon>
        <taxon>Aspergillaceae</taxon>
        <taxon>Aspergillus</taxon>
        <taxon>Aspergillus subgen. Circumdati</taxon>
    </lineage>
</organism>
<dbReference type="Proteomes" id="UP000248817">
    <property type="component" value="Unassembled WGS sequence"/>
</dbReference>
<sequence>MSLSCLLPFLTHWPLAAPCAPYMGLASVEVASSTTDLYKAIREYYKFVVIHSVRFCSRLTSQHSGTILQEQICAF</sequence>
<accession>A0A2V5IXY0</accession>
<proteinExistence type="predicted"/>
<reference evidence="2 3" key="1">
    <citation type="submission" date="2018-02" db="EMBL/GenBank/DDBJ databases">
        <title>The genomes of Aspergillus section Nigri reveals drivers in fungal speciation.</title>
        <authorList>
            <consortium name="DOE Joint Genome Institute"/>
            <person name="Vesth T.C."/>
            <person name="Nybo J."/>
            <person name="Theobald S."/>
            <person name="Brandl J."/>
            <person name="Frisvad J.C."/>
            <person name="Nielsen K.F."/>
            <person name="Lyhne E.K."/>
            <person name="Kogle M.E."/>
            <person name="Kuo A."/>
            <person name="Riley R."/>
            <person name="Clum A."/>
            <person name="Nolan M."/>
            <person name="Lipzen A."/>
            <person name="Salamov A."/>
            <person name="Henrissat B."/>
            <person name="Wiebenga A."/>
            <person name="De vries R.P."/>
            <person name="Grigoriev I.V."/>
            <person name="Mortensen U.H."/>
            <person name="Andersen M.R."/>
            <person name="Baker S.E."/>
        </authorList>
    </citation>
    <scope>NUCLEOTIDE SEQUENCE [LARGE SCALE GENOMIC DNA]</scope>
    <source>
        <strain evidence="2 3">CBS 114.80</strain>
    </source>
</reference>
<feature type="signal peptide" evidence="1">
    <location>
        <begin position="1"/>
        <end position="16"/>
    </location>
</feature>
<dbReference type="AlphaFoldDB" id="A0A2V5IXY0"/>
<keyword evidence="1" id="KW-0732">Signal</keyword>
<protein>
    <recommendedName>
        <fullName evidence="4">Secreted protein</fullName>
    </recommendedName>
</protein>
<evidence type="ECO:0000313" key="2">
    <source>
        <dbReference type="EMBL" id="PYI29157.1"/>
    </source>
</evidence>
<evidence type="ECO:0008006" key="4">
    <source>
        <dbReference type="Google" id="ProtNLM"/>
    </source>
</evidence>
<name>A0A2V5IXY0_9EURO</name>
<feature type="chain" id="PRO_5015837471" description="Secreted protein" evidence="1">
    <location>
        <begin position="17"/>
        <end position="75"/>
    </location>
</feature>
<evidence type="ECO:0000256" key="1">
    <source>
        <dbReference type="SAM" id="SignalP"/>
    </source>
</evidence>
<keyword evidence="3" id="KW-1185">Reference proteome</keyword>